<comment type="subcellular location">
    <subcellularLocation>
        <location evidence="1">Mitochondrion matrix</location>
    </subcellularLocation>
</comment>
<dbReference type="EC" id="5.3.3.8" evidence="5"/>
<keyword evidence="8" id="KW-0007">Acetylation</keyword>
<comment type="catalytic activity">
    <reaction evidence="14">
        <text>(3Z)-decenoyl-CoA = (2E)-decenoyl-CoA</text>
        <dbReference type="Rhea" id="RHEA:77195"/>
        <dbReference type="ChEBI" id="CHEBI:61406"/>
        <dbReference type="ChEBI" id="CHEBI:195601"/>
    </reaction>
    <physiologicalReaction direction="left-to-right" evidence="14">
        <dbReference type="Rhea" id="RHEA:77196"/>
    </physiologicalReaction>
</comment>
<comment type="catalytic activity">
    <reaction evidence="16">
        <text>(3Z)-dodecenoyl-CoA = (2E)-dodecenoyl-CoA</text>
        <dbReference type="Rhea" id="RHEA:23716"/>
        <dbReference type="ChEBI" id="CHEBI:57330"/>
        <dbReference type="ChEBI" id="CHEBI:58543"/>
        <dbReference type="EC" id="5.3.3.8"/>
    </reaction>
    <physiologicalReaction direction="left-to-right" evidence="16">
        <dbReference type="Rhea" id="RHEA:23717"/>
    </physiologicalReaction>
</comment>
<evidence type="ECO:0000256" key="18">
    <source>
        <dbReference type="ARBA" id="ARBA00056147"/>
    </source>
</evidence>
<evidence type="ECO:0000256" key="5">
    <source>
        <dbReference type="ARBA" id="ARBA00012064"/>
    </source>
</evidence>
<dbReference type="Pfam" id="PF00378">
    <property type="entry name" value="ECH_1"/>
    <property type="match status" value="1"/>
</dbReference>
<comment type="catalytic activity">
    <reaction evidence="17">
        <text>(3Z)-octenoyl-CoA = (2E)-octenoyl-CoA</text>
        <dbReference type="Rhea" id="RHEA:46044"/>
        <dbReference type="ChEBI" id="CHEBI:62242"/>
        <dbReference type="ChEBI" id="CHEBI:85640"/>
    </reaction>
    <physiologicalReaction direction="left-to-right" evidence="17">
        <dbReference type="Rhea" id="RHEA:46045"/>
    </physiologicalReaction>
</comment>
<name>A0A9L0SD03_HORSE</name>
<evidence type="ECO:0000256" key="13">
    <source>
        <dbReference type="ARBA" id="ARBA00036336"/>
    </source>
</evidence>
<keyword evidence="11" id="KW-0413">Isomerase</keyword>
<comment type="function">
    <text evidence="18">Key enzyme of fatty acid beta-oxidation. Able to isomerize both 3-cis (3Z) and 3-trans (3E) double bonds into the 2-trans (2E) form in a range of enoyl-CoA species, with a preference for (3Z)-enoyl-CoAs over (3E)-enoyl-CoAs. The catalytic efficiency of this enzyme is not affected by the fatty acyl chain length.</text>
</comment>
<evidence type="ECO:0000256" key="23">
    <source>
        <dbReference type="ARBA" id="ARBA00083575"/>
    </source>
</evidence>
<evidence type="ECO:0000256" key="6">
    <source>
        <dbReference type="ARBA" id="ARBA00022832"/>
    </source>
</evidence>
<keyword evidence="7" id="KW-0809">Transit peptide</keyword>
<dbReference type="Gene3D" id="6.10.250.170">
    <property type="match status" value="1"/>
</dbReference>
<dbReference type="PANTHER" id="PTHR11941:SF45">
    <property type="entry name" value="ENOYL-COA DELTA ISOMERASE 1, MITOCHONDRIAL"/>
    <property type="match status" value="1"/>
</dbReference>
<evidence type="ECO:0000256" key="14">
    <source>
        <dbReference type="ARBA" id="ARBA00050938"/>
    </source>
</evidence>
<reference evidence="25 26" key="1">
    <citation type="journal article" date="2009" name="Science">
        <title>Genome sequence, comparative analysis, and population genetics of the domestic horse.</title>
        <authorList>
            <consortium name="Broad Institute Genome Sequencing Platform"/>
            <consortium name="Broad Institute Whole Genome Assembly Team"/>
            <person name="Wade C.M."/>
            <person name="Giulotto E."/>
            <person name="Sigurdsson S."/>
            <person name="Zoli M."/>
            <person name="Gnerre S."/>
            <person name="Imsland F."/>
            <person name="Lear T.L."/>
            <person name="Adelson D.L."/>
            <person name="Bailey E."/>
            <person name="Bellone R.R."/>
            <person name="Bloecker H."/>
            <person name="Distl O."/>
            <person name="Edgar R.C."/>
            <person name="Garber M."/>
            <person name="Leeb T."/>
            <person name="Mauceli E."/>
            <person name="MacLeod J.N."/>
            <person name="Penedo M.C.T."/>
            <person name="Raison J.M."/>
            <person name="Sharpe T."/>
            <person name="Vogel J."/>
            <person name="Andersson L."/>
            <person name="Antczak D.F."/>
            <person name="Biagi T."/>
            <person name="Binns M.M."/>
            <person name="Chowdhary B.P."/>
            <person name="Coleman S.J."/>
            <person name="Della Valle G."/>
            <person name="Fryc S."/>
            <person name="Guerin G."/>
            <person name="Hasegawa T."/>
            <person name="Hill E.W."/>
            <person name="Jurka J."/>
            <person name="Kiialainen A."/>
            <person name="Lindgren G."/>
            <person name="Liu J."/>
            <person name="Magnani E."/>
            <person name="Mickelson J.R."/>
            <person name="Murray J."/>
            <person name="Nergadze S.G."/>
            <person name="Onofrio R."/>
            <person name="Pedroni S."/>
            <person name="Piras M.F."/>
            <person name="Raudsepp T."/>
            <person name="Rocchi M."/>
            <person name="Roeed K.H."/>
            <person name="Ryder O.A."/>
            <person name="Searle S."/>
            <person name="Skow L."/>
            <person name="Swinburne J.E."/>
            <person name="Syvaenen A.C."/>
            <person name="Tozaki T."/>
            <person name="Valberg S.J."/>
            <person name="Vaudin M."/>
            <person name="White J.R."/>
            <person name="Zody M.C."/>
            <person name="Lander E.S."/>
            <person name="Lindblad-Toh K."/>
        </authorList>
    </citation>
    <scope>NUCLEOTIDE SEQUENCE [LARGE SCALE GENOMIC DNA]</scope>
    <source>
        <strain evidence="25 26">Thoroughbred</strain>
    </source>
</reference>
<comment type="catalytic activity">
    <reaction evidence="13">
        <text>(3Z)-hexenoyl-CoA = (2E)-hexenoyl-CoA</text>
        <dbReference type="Rhea" id="RHEA:45748"/>
        <dbReference type="ChEBI" id="CHEBI:62077"/>
        <dbReference type="ChEBI" id="CHEBI:85415"/>
    </reaction>
    <physiologicalReaction direction="left-to-right" evidence="13">
        <dbReference type="Rhea" id="RHEA:45749"/>
    </physiologicalReaction>
</comment>
<keyword evidence="6" id="KW-0276">Fatty acid metabolism</keyword>
<dbReference type="FunFam" id="3.90.226.10:FF:000034">
    <property type="entry name" value="Enoyl-CoA delta isomerase 1"/>
    <property type="match status" value="1"/>
</dbReference>
<dbReference type="PANTHER" id="PTHR11941">
    <property type="entry name" value="ENOYL-COA HYDRATASE-RELATED"/>
    <property type="match status" value="1"/>
</dbReference>
<evidence type="ECO:0000256" key="11">
    <source>
        <dbReference type="ARBA" id="ARBA00023235"/>
    </source>
</evidence>
<dbReference type="InterPro" id="IPR029045">
    <property type="entry name" value="ClpP/crotonase-like_dom_sf"/>
</dbReference>
<dbReference type="Ensembl" id="ENSECAT00000107178.1">
    <property type="protein sequence ID" value="ENSECAP00000071900.1"/>
    <property type="gene ID" value="ENSECAG00000023693.4"/>
</dbReference>
<evidence type="ECO:0007829" key="27">
    <source>
        <dbReference type="PeptideAtlas" id="A0A9L0SD03"/>
    </source>
</evidence>
<evidence type="ECO:0000256" key="22">
    <source>
        <dbReference type="ARBA" id="ARBA00082088"/>
    </source>
</evidence>
<evidence type="ECO:0000256" key="9">
    <source>
        <dbReference type="ARBA" id="ARBA00023098"/>
    </source>
</evidence>
<sequence length="290" mass="32249">MVHTQHVCTRKMESRSTPCTATCFCHLIEGCRVTIPYFILSTHCSQTAGGHQSWLEHQRRPLPPQAPSCGSSSLAQRCTDHTRAPGDCPGVFSAGLDLTEMCGRNPAHYAEYWKAVQELWLRLYLSNLVLIAAISGACPAGGCLISLTCDYRVLADNPKCLIGLNETLLGIIAPFWFRDTLVNTIGHRAAERALQLGLLFPPAEALQVGMVDQVVPEDQVQSTALSVMAQWMAIPDHARQLTKNMMRKPTVDRLLKQRDADIQNFVSFISRDSIQKSLQMYLEKLKQKKG</sequence>
<evidence type="ECO:0000256" key="3">
    <source>
        <dbReference type="ARBA" id="ARBA00005254"/>
    </source>
</evidence>
<keyword evidence="10" id="KW-0496">Mitochondrion</keyword>
<evidence type="ECO:0000256" key="8">
    <source>
        <dbReference type="ARBA" id="ARBA00022990"/>
    </source>
</evidence>
<reference evidence="25" key="3">
    <citation type="submission" date="2025-09" db="UniProtKB">
        <authorList>
            <consortium name="Ensembl"/>
        </authorList>
    </citation>
    <scope>IDENTIFICATION</scope>
    <source>
        <strain evidence="25">Thoroughbred</strain>
    </source>
</reference>
<keyword evidence="9" id="KW-0443">Lipid metabolism</keyword>
<evidence type="ECO:0000256" key="21">
    <source>
        <dbReference type="ARBA" id="ARBA00078358"/>
    </source>
</evidence>
<keyword evidence="27" id="KW-1267">Proteomics identification</keyword>
<dbReference type="CDD" id="cd06558">
    <property type="entry name" value="crotonase-like"/>
    <property type="match status" value="1"/>
</dbReference>
<comment type="subunit">
    <text evidence="4">Homotrimer.</text>
</comment>
<comment type="catalytic activity">
    <reaction evidence="12">
        <text>a (3E)-enoyl-CoA = a 4-saturated (2E)-enoyl-CoA</text>
        <dbReference type="Rhea" id="RHEA:45228"/>
        <dbReference type="ChEBI" id="CHEBI:58521"/>
        <dbReference type="ChEBI" id="CHEBI:85097"/>
        <dbReference type="EC" id="5.3.3.8"/>
    </reaction>
    <physiologicalReaction direction="left-to-right" evidence="12">
        <dbReference type="Rhea" id="RHEA:45229"/>
    </physiologicalReaction>
</comment>
<proteinExistence type="evidence at protein level"/>
<dbReference type="InterPro" id="IPR018376">
    <property type="entry name" value="Enoyl-CoA_hyd/isom_CS"/>
</dbReference>
<evidence type="ECO:0000256" key="7">
    <source>
        <dbReference type="ARBA" id="ARBA00022946"/>
    </source>
</evidence>
<evidence type="ECO:0000256" key="24">
    <source>
        <dbReference type="RuleBase" id="RU003707"/>
    </source>
</evidence>
<evidence type="ECO:0000256" key="12">
    <source>
        <dbReference type="ARBA" id="ARBA00035949"/>
    </source>
</evidence>
<evidence type="ECO:0000313" key="25">
    <source>
        <dbReference type="Ensembl" id="ENSECAP00000071900.1"/>
    </source>
</evidence>
<dbReference type="GO" id="GO:0004165">
    <property type="term" value="F:delta(3)-delta(2)-enoyl-CoA isomerase activity"/>
    <property type="evidence" value="ECO:0007669"/>
    <property type="project" value="UniProtKB-EC"/>
</dbReference>
<gene>
    <name evidence="25" type="primary">ECI1</name>
</gene>
<dbReference type="AlphaFoldDB" id="A0A9L0SD03"/>
<evidence type="ECO:0000256" key="1">
    <source>
        <dbReference type="ARBA" id="ARBA00004305"/>
    </source>
</evidence>
<dbReference type="GO" id="GO:0005759">
    <property type="term" value="C:mitochondrial matrix"/>
    <property type="evidence" value="ECO:0007669"/>
    <property type="project" value="UniProtKB-SubCell"/>
</dbReference>
<evidence type="ECO:0000256" key="2">
    <source>
        <dbReference type="ARBA" id="ARBA00005005"/>
    </source>
</evidence>
<organism evidence="25 26">
    <name type="scientific">Equus caballus</name>
    <name type="common">Horse</name>
    <dbReference type="NCBI Taxonomy" id="9796"/>
    <lineage>
        <taxon>Eukaryota</taxon>
        <taxon>Metazoa</taxon>
        <taxon>Chordata</taxon>
        <taxon>Craniata</taxon>
        <taxon>Vertebrata</taxon>
        <taxon>Euteleostomi</taxon>
        <taxon>Mammalia</taxon>
        <taxon>Eutheria</taxon>
        <taxon>Laurasiatheria</taxon>
        <taxon>Perissodactyla</taxon>
        <taxon>Equidae</taxon>
        <taxon>Equus</taxon>
    </lineage>
</organism>
<dbReference type="GO" id="GO:0006631">
    <property type="term" value="P:fatty acid metabolic process"/>
    <property type="evidence" value="ECO:0007669"/>
    <property type="project" value="UniProtKB-KW"/>
</dbReference>
<dbReference type="InterPro" id="IPR001753">
    <property type="entry name" value="Enoyl-CoA_hydra/iso"/>
</dbReference>
<dbReference type="PROSITE" id="PS00166">
    <property type="entry name" value="ENOYL_COA_HYDRATASE"/>
    <property type="match status" value="1"/>
</dbReference>
<comment type="similarity">
    <text evidence="3 24">Belongs to the enoyl-CoA hydratase/isomerase family.</text>
</comment>
<evidence type="ECO:0000256" key="4">
    <source>
        <dbReference type="ARBA" id="ARBA00011233"/>
    </source>
</evidence>
<evidence type="ECO:0000256" key="16">
    <source>
        <dbReference type="ARBA" id="ARBA00052376"/>
    </source>
</evidence>
<protein>
    <recommendedName>
        <fullName evidence="19">Enoyl-CoA delta isomerase 1, mitochondrial</fullName>
        <ecNumber evidence="5">5.3.3.8</ecNumber>
    </recommendedName>
    <alternativeName>
        <fullName evidence="23">3,2-trans-enoyl-CoA isomerase</fullName>
    </alternativeName>
    <alternativeName>
        <fullName evidence="20 21">Delta(3),Delta(2)-enoyl-CoA isomerase</fullName>
    </alternativeName>
    <alternativeName>
        <fullName evidence="22">Dodecenoyl-CoA isomerase</fullName>
    </alternativeName>
</protein>
<dbReference type="Gene3D" id="3.90.226.10">
    <property type="entry name" value="2-enoyl-CoA Hydratase, Chain A, domain 1"/>
    <property type="match status" value="1"/>
</dbReference>
<dbReference type="SUPFAM" id="SSF52096">
    <property type="entry name" value="ClpP/crotonase"/>
    <property type="match status" value="1"/>
</dbReference>
<evidence type="ECO:0000256" key="15">
    <source>
        <dbReference type="ARBA" id="ARBA00051293"/>
    </source>
</evidence>
<evidence type="ECO:0000256" key="20">
    <source>
        <dbReference type="ARBA" id="ARBA00076241"/>
    </source>
</evidence>
<evidence type="ECO:0000256" key="19">
    <source>
        <dbReference type="ARBA" id="ARBA00068317"/>
    </source>
</evidence>
<comment type="pathway">
    <text evidence="2">Lipid metabolism; fatty acid beta-oxidation.</text>
</comment>
<keyword evidence="26" id="KW-1185">Reference proteome</keyword>
<dbReference type="Proteomes" id="UP000002281">
    <property type="component" value="Chromosome 13"/>
</dbReference>
<comment type="catalytic activity">
    <reaction evidence="15">
        <text>(2E)-tetradecenoyl-CoA = (3Z)-tetradecenoyl-CoA</text>
        <dbReference type="Rhea" id="RHEA:29847"/>
        <dbReference type="ChEBI" id="CHEBI:61405"/>
        <dbReference type="ChEBI" id="CHEBI:61968"/>
    </reaction>
    <physiologicalReaction direction="right-to-left" evidence="15">
        <dbReference type="Rhea" id="RHEA:29849"/>
    </physiologicalReaction>
</comment>
<accession>A0A9L0SD03</accession>
<dbReference type="GeneTree" id="ENSGT00390000005678"/>
<evidence type="ECO:0000256" key="17">
    <source>
        <dbReference type="ARBA" id="ARBA00052542"/>
    </source>
</evidence>
<evidence type="ECO:0000256" key="10">
    <source>
        <dbReference type="ARBA" id="ARBA00023128"/>
    </source>
</evidence>
<evidence type="ECO:0000313" key="26">
    <source>
        <dbReference type="Proteomes" id="UP000002281"/>
    </source>
</evidence>
<reference evidence="25" key="2">
    <citation type="submission" date="2025-08" db="UniProtKB">
        <authorList>
            <consortium name="Ensembl"/>
        </authorList>
    </citation>
    <scope>IDENTIFICATION</scope>
    <source>
        <strain evidence="25">Thoroughbred</strain>
    </source>
</reference>